<protein>
    <recommendedName>
        <fullName evidence="1">Aminotransferase class I/classII large domain-containing protein</fullName>
    </recommendedName>
</protein>
<dbReference type="EMBL" id="CAKKNE010000003">
    <property type="protein sequence ID" value="CAH0372082.1"/>
    <property type="molecule type" value="Genomic_DNA"/>
</dbReference>
<dbReference type="CDD" id="cd00609">
    <property type="entry name" value="AAT_like"/>
    <property type="match status" value="1"/>
</dbReference>
<keyword evidence="4" id="KW-1185">Reference proteome</keyword>
<dbReference type="EMBL" id="HBIW01012105">
    <property type="protein sequence ID" value="CAE0694949.1"/>
    <property type="molecule type" value="Transcribed_RNA"/>
</dbReference>
<dbReference type="InterPro" id="IPR015421">
    <property type="entry name" value="PyrdxlP-dep_Trfase_major"/>
</dbReference>
<dbReference type="Gene3D" id="3.90.1150.10">
    <property type="entry name" value="Aspartate Aminotransferase, domain 1"/>
    <property type="match status" value="1"/>
</dbReference>
<dbReference type="InterPro" id="IPR015424">
    <property type="entry name" value="PyrdxlP-dep_Trfase"/>
</dbReference>
<dbReference type="AlphaFoldDB" id="A0A7S4E7R7"/>
<proteinExistence type="predicted"/>
<organism evidence="2">
    <name type="scientific">Pelagomonas calceolata</name>
    <dbReference type="NCBI Taxonomy" id="35677"/>
    <lineage>
        <taxon>Eukaryota</taxon>
        <taxon>Sar</taxon>
        <taxon>Stramenopiles</taxon>
        <taxon>Ochrophyta</taxon>
        <taxon>Pelagophyceae</taxon>
        <taxon>Pelagomonadales</taxon>
        <taxon>Pelagomonadaceae</taxon>
        <taxon>Pelagomonas</taxon>
    </lineage>
</organism>
<reference evidence="3" key="2">
    <citation type="submission" date="2021-11" db="EMBL/GenBank/DDBJ databases">
        <authorList>
            <consortium name="Genoscope - CEA"/>
            <person name="William W."/>
        </authorList>
    </citation>
    <scope>NUCLEOTIDE SEQUENCE</scope>
</reference>
<reference evidence="2" key="1">
    <citation type="submission" date="2021-01" db="EMBL/GenBank/DDBJ databases">
        <authorList>
            <person name="Corre E."/>
            <person name="Pelletier E."/>
            <person name="Niang G."/>
            <person name="Scheremetjew M."/>
            <person name="Finn R."/>
            <person name="Kale V."/>
            <person name="Holt S."/>
            <person name="Cochrane G."/>
            <person name="Meng A."/>
            <person name="Brown T."/>
            <person name="Cohen L."/>
        </authorList>
    </citation>
    <scope>NUCLEOTIDE SEQUENCE</scope>
    <source>
        <strain evidence="2">CCMP1756</strain>
    </source>
</reference>
<sequence>MAALTEPWSKRHKAVTRNDREGLQYNLSNSFAQPTSQAELERLARERGDDELIAAYRDHPLGYTPNGGSRDCRAAVADSIFSACQADDVLITAGGQVALQTVAFALLEATSSFVRGYETPRSHAVVFTPSYQSCQEAPLHAGAAVRKVRLTRANGWDIDLTDLEIACRADTKLILINQPWNPAGTLVSREKLEGIVEIARRHNAWILADEIYRFLEHDAATRLPAIADIYERGVSIGALSKPFGAGGASLGWIACRDAEARQAFKDAMYFGTACPARASELQALMVLRARDVLLERNLGIIRRNLEIVERFLGENSDLFSYVKPTAGCVLWVEFKGPLTSTELGAALAEAGISMKPSYCFTPDPDDGVDQYFRIGFGEEKVPAAIEALARFVEAKRNEWGFPRRA</sequence>
<name>A0A7S4E7R7_9STRA</name>
<dbReference type="Gene3D" id="3.40.640.10">
    <property type="entry name" value="Type I PLP-dependent aspartate aminotransferase-like (Major domain)"/>
    <property type="match status" value="1"/>
</dbReference>
<dbReference type="PANTHER" id="PTHR43510:SF1">
    <property type="entry name" value="AMINOTRANSFERASE FUNCTION, HYPOTHETICAL (EUROFUNG)"/>
    <property type="match status" value="1"/>
</dbReference>
<accession>A0A7S4E7R7</accession>
<dbReference type="GO" id="GO:0030170">
    <property type="term" value="F:pyridoxal phosphate binding"/>
    <property type="evidence" value="ECO:0007669"/>
    <property type="project" value="InterPro"/>
</dbReference>
<dbReference type="InterPro" id="IPR004839">
    <property type="entry name" value="Aminotransferase_I/II_large"/>
</dbReference>
<dbReference type="PANTHER" id="PTHR43510">
    <property type="entry name" value="AMINOTRANSFERASE FUNCTION, HYPOTHETICAL (EUROFUNG)"/>
    <property type="match status" value="1"/>
</dbReference>
<evidence type="ECO:0000313" key="4">
    <source>
        <dbReference type="Proteomes" id="UP000789595"/>
    </source>
</evidence>
<dbReference type="OrthoDB" id="7042322at2759"/>
<evidence type="ECO:0000313" key="2">
    <source>
        <dbReference type="EMBL" id="CAE0694949.1"/>
    </source>
</evidence>
<evidence type="ECO:0000313" key="3">
    <source>
        <dbReference type="EMBL" id="CAH0372082.1"/>
    </source>
</evidence>
<gene>
    <name evidence="2" type="ORF">PCAL00307_LOCUS10385</name>
    <name evidence="3" type="ORF">PECAL_3P20570</name>
</gene>
<evidence type="ECO:0000259" key="1">
    <source>
        <dbReference type="Pfam" id="PF00155"/>
    </source>
</evidence>
<dbReference type="SUPFAM" id="SSF53383">
    <property type="entry name" value="PLP-dependent transferases"/>
    <property type="match status" value="1"/>
</dbReference>
<feature type="domain" description="Aminotransferase class I/classII large" evidence="1">
    <location>
        <begin position="61"/>
        <end position="387"/>
    </location>
</feature>
<dbReference type="InterPro" id="IPR015422">
    <property type="entry name" value="PyrdxlP-dep_Trfase_small"/>
</dbReference>
<dbReference type="Pfam" id="PF00155">
    <property type="entry name" value="Aminotran_1_2"/>
    <property type="match status" value="1"/>
</dbReference>
<dbReference type="Proteomes" id="UP000789595">
    <property type="component" value="Unassembled WGS sequence"/>
</dbReference>